<comment type="caution">
    <text evidence="6">The sequence shown here is derived from an EMBL/GenBank/DDBJ whole genome shotgun (WGS) entry which is preliminary data.</text>
</comment>
<protein>
    <recommendedName>
        <fullName evidence="5">HTH luxR-type domain-containing protein</fullName>
    </recommendedName>
</protein>
<evidence type="ECO:0000259" key="5">
    <source>
        <dbReference type="PROSITE" id="PS50043"/>
    </source>
</evidence>
<dbReference type="Pfam" id="PF00196">
    <property type="entry name" value="GerE"/>
    <property type="match status" value="1"/>
</dbReference>
<dbReference type="CDD" id="cd06170">
    <property type="entry name" value="LuxR_C_like"/>
    <property type="match status" value="1"/>
</dbReference>
<feature type="transmembrane region" description="Helical" evidence="4">
    <location>
        <begin position="217"/>
        <end position="236"/>
    </location>
</feature>
<dbReference type="PROSITE" id="PS00622">
    <property type="entry name" value="HTH_LUXR_1"/>
    <property type="match status" value="1"/>
</dbReference>
<organism evidence="6">
    <name type="scientific">bioreactor metagenome</name>
    <dbReference type="NCBI Taxonomy" id="1076179"/>
    <lineage>
        <taxon>unclassified sequences</taxon>
        <taxon>metagenomes</taxon>
        <taxon>ecological metagenomes</taxon>
    </lineage>
</organism>
<feature type="transmembrane region" description="Helical" evidence="4">
    <location>
        <begin position="115"/>
        <end position="137"/>
    </location>
</feature>
<proteinExistence type="predicted"/>
<dbReference type="SUPFAM" id="SSF46894">
    <property type="entry name" value="C-terminal effector domain of the bipartite response regulators"/>
    <property type="match status" value="1"/>
</dbReference>
<dbReference type="PRINTS" id="PR00038">
    <property type="entry name" value="HTHLUXR"/>
</dbReference>
<feature type="transmembrane region" description="Helical" evidence="4">
    <location>
        <begin position="45"/>
        <end position="64"/>
    </location>
</feature>
<dbReference type="EMBL" id="VSSQ01004466">
    <property type="protein sequence ID" value="MPM25307.1"/>
    <property type="molecule type" value="Genomic_DNA"/>
</dbReference>
<dbReference type="SMART" id="SM00421">
    <property type="entry name" value="HTH_LUXR"/>
    <property type="match status" value="1"/>
</dbReference>
<dbReference type="PROSITE" id="PS50043">
    <property type="entry name" value="HTH_LUXR_2"/>
    <property type="match status" value="1"/>
</dbReference>
<dbReference type="Gene3D" id="1.10.10.10">
    <property type="entry name" value="Winged helix-like DNA-binding domain superfamily/Winged helix DNA-binding domain"/>
    <property type="match status" value="1"/>
</dbReference>
<dbReference type="PANTHER" id="PTHR44688">
    <property type="entry name" value="DNA-BINDING TRANSCRIPTIONAL ACTIVATOR DEVR_DOSR"/>
    <property type="match status" value="1"/>
</dbReference>
<evidence type="ECO:0000256" key="4">
    <source>
        <dbReference type="SAM" id="Phobius"/>
    </source>
</evidence>
<keyword evidence="2" id="KW-0238">DNA-binding</keyword>
<feature type="transmembrane region" description="Helical" evidence="4">
    <location>
        <begin position="149"/>
        <end position="167"/>
    </location>
</feature>
<keyword evidence="1" id="KW-0805">Transcription regulation</keyword>
<dbReference type="InterPro" id="IPR016032">
    <property type="entry name" value="Sig_transdc_resp-reg_C-effctor"/>
</dbReference>
<dbReference type="InterPro" id="IPR036388">
    <property type="entry name" value="WH-like_DNA-bd_sf"/>
</dbReference>
<keyword evidence="3" id="KW-0804">Transcription</keyword>
<accession>A0A644YAU9</accession>
<dbReference type="InterPro" id="IPR000792">
    <property type="entry name" value="Tscrpt_reg_LuxR_C"/>
</dbReference>
<dbReference type="PANTHER" id="PTHR44688:SF16">
    <property type="entry name" value="DNA-BINDING TRANSCRIPTIONAL ACTIVATOR DEVR_DOSR"/>
    <property type="match status" value="1"/>
</dbReference>
<keyword evidence="4" id="KW-0472">Membrane</keyword>
<gene>
    <name evidence="6" type="ORF">SDC9_71798</name>
</gene>
<keyword evidence="4" id="KW-0812">Transmembrane</keyword>
<evidence type="ECO:0000256" key="1">
    <source>
        <dbReference type="ARBA" id="ARBA00023015"/>
    </source>
</evidence>
<feature type="transmembrane region" description="Helical" evidence="4">
    <location>
        <begin position="12"/>
        <end position="33"/>
    </location>
</feature>
<feature type="transmembrane region" description="Helical" evidence="4">
    <location>
        <begin position="179"/>
        <end position="197"/>
    </location>
</feature>
<feature type="transmembrane region" description="Helical" evidence="4">
    <location>
        <begin position="79"/>
        <end position="103"/>
    </location>
</feature>
<evidence type="ECO:0000256" key="3">
    <source>
        <dbReference type="ARBA" id="ARBA00023163"/>
    </source>
</evidence>
<reference evidence="6" key="1">
    <citation type="submission" date="2019-08" db="EMBL/GenBank/DDBJ databases">
        <authorList>
            <person name="Kucharzyk K."/>
            <person name="Murdoch R.W."/>
            <person name="Higgins S."/>
            <person name="Loffler F."/>
        </authorList>
    </citation>
    <scope>NUCLEOTIDE SEQUENCE</scope>
</reference>
<evidence type="ECO:0000256" key="2">
    <source>
        <dbReference type="ARBA" id="ARBA00023125"/>
    </source>
</evidence>
<feature type="domain" description="HTH luxR-type" evidence="5">
    <location>
        <begin position="251"/>
        <end position="314"/>
    </location>
</feature>
<dbReference type="AlphaFoldDB" id="A0A644YAU9"/>
<name>A0A644YAU9_9ZZZZ</name>
<dbReference type="GO" id="GO:0003677">
    <property type="term" value="F:DNA binding"/>
    <property type="evidence" value="ECO:0007669"/>
    <property type="project" value="UniProtKB-KW"/>
</dbReference>
<evidence type="ECO:0000313" key="6">
    <source>
        <dbReference type="EMBL" id="MPM25307.1"/>
    </source>
</evidence>
<sequence length="314" mass="34336">MVRFFPMKHFILLAYILIFSTGFASLAGLAVLALRLSHPFIKRMLLVQSLFIANLALVAGYYYAKQVMDLVGTTSSVDFTFAVIATLLNLALYGSLVYLLSLHSFRTAHKGLSKTALALCLTTMAIQLLHLASALFGAQALTSSGQWSVITYLVVGCAMLSLGILLLKSRKNDDHPSLKTLYGGIGLSCLLFVPLGAMEYVLGAFTQFAYQPLSLEYLMYLLINTTILIAAAKVLAKQPQSGSAFGELTPDTAKRFLLTAREQEMASLIAQGLTNKEIAFRLGISEATVRTHIYNLFQKVGVQSRIELLNVLHQ</sequence>
<keyword evidence="4" id="KW-1133">Transmembrane helix</keyword>
<dbReference type="GO" id="GO:0006355">
    <property type="term" value="P:regulation of DNA-templated transcription"/>
    <property type="evidence" value="ECO:0007669"/>
    <property type="project" value="InterPro"/>
</dbReference>